<dbReference type="EMBL" id="WTYE01000001">
    <property type="protein sequence ID" value="MXP31847.1"/>
    <property type="molecule type" value="Genomic_DNA"/>
</dbReference>
<name>A0A845AR26_9SPHN</name>
<feature type="signal peptide" evidence="1">
    <location>
        <begin position="1"/>
        <end position="32"/>
    </location>
</feature>
<organism evidence="2 3">
    <name type="scientific">Parerythrobacter jejuensis</name>
    <dbReference type="NCBI Taxonomy" id="795812"/>
    <lineage>
        <taxon>Bacteria</taxon>
        <taxon>Pseudomonadati</taxon>
        <taxon>Pseudomonadota</taxon>
        <taxon>Alphaproteobacteria</taxon>
        <taxon>Sphingomonadales</taxon>
        <taxon>Erythrobacteraceae</taxon>
        <taxon>Parerythrobacter</taxon>
    </lineage>
</organism>
<gene>
    <name evidence="2" type="ORF">GRI94_08425</name>
</gene>
<proteinExistence type="predicted"/>
<evidence type="ECO:0000256" key="1">
    <source>
        <dbReference type="SAM" id="SignalP"/>
    </source>
</evidence>
<feature type="chain" id="PRO_5032947705" description="DUF4398 domain-containing protein" evidence="1">
    <location>
        <begin position="33"/>
        <end position="182"/>
    </location>
</feature>
<dbReference type="RefSeq" id="WP_344705675.1">
    <property type="nucleotide sequence ID" value="NZ_BAAAZF010000001.1"/>
</dbReference>
<evidence type="ECO:0000313" key="2">
    <source>
        <dbReference type="EMBL" id="MXP31847.1"/>
    </source>
</evidence>
<keyword evidence="1" id="KW-0732">Signal</keyword>
<dbReference type="AlphaFoldDB" id="A0A845AR26"/>
<reference evidence="2 3" key="1">
    <citation type="submission" date="2019-12" db="EMBL/GenBank/DDBJ databases">
        <title>Genomic-based taxomic classification of the family Erythrobacteraceae.</title>
        <authorList>
            <person name="Xu L."/>
        </authorList>
    </citation>
    <scope>NUCLEOTIDE SEQUENCE [LARGE SCALE GENOMIC DNA]</scope>
    <source>
        <strain evidence="2 3">JCM 16677</strain>
    </source>
</reference>
<evidence type="ECO:0008006" key="4">
    <source>
        <dbReference type="Google" id="ProtNLM"/>
    </source>
</evidence>
<sequence>MALRDKRDMERFDMLRKVTPLALCLFPLAACASASTEYPSLSVRDAERIEGQFNSPSTAPVAAQPALPSADLRDRLAQLKAEASTAHTAFLGAAPAATQKVDAARGTAIASDRWAIAQVALADLDSHRSKTAVALADLDILFTERAIALEQRGAVAETRETVTRMIAEEDAVLSRLRGELSQ</sequence>
<accession>A0A845AR26</accession>
<dbReference type="Proteomes" id="UP000446786">
    <property type="component" value="Unassembled WGS sequence"/>
</dbReference>
<protein>
    <recommendedName>
        <fullName evidence="4">DUF4398 domain-containing protein</fullName>
    </recommendedName>
</protein>
<comment type="caution">
    <text evidence="2">The sequence shown here is derived from an EMBL/GenBank/DDBJ whole genome shotgun (WGS) entry which is preliminary data.</text>
</comment>
<evidence type="ECO:0000313" key="3">
    <source>
        <dbReference type="Proteomes" id="UP000446786"/>
    </source>
</evidence>
<keyword evidence="3" id="KW-1185">Reference proteome</keyword>